<organism evidence="1 2">
    <name type="scientific">Haemophilus parainfluenzae</name>
    <dbReference type="NCBI Taxonomy" id="729"/>
    <lineage>
        <taxon>Bacteria</taxon>
        <taxon>Pseudomonadati</taxon>
        <taxon>Pseudomonadota</taxon>
        <taxon>Gammaproteobacteria</taxon>
        <taxon>Pasteurellales</taxon>
        <taxon>Pasteurellaceae</taxon>
        <taxon>Haemophilus</taxon>
    </lineage>
</organism>
<evidence type="ECO:0000313" key="1">
    <source>
        <dbReference type="EMBL" id="QOR16887.1"/>
    </source>
</evidence>
<dbReference type="RefSeq" id="WP_197543316.1">
    <property type="nucleotide sequence ID" value="NZ_CP063120.1"/>
</dbReference>
<accession>A0A7M1NVA1</accession>
<gene>
    <name evidence="1" type="ORF">INP94_08425</name>
</gene>
<sequence length="63" mass="7010">MACKDELKAVIELPGELTCIIEPVKEIVAIIESVATEGSSLNENELLKIYQQGKEDYYHGKTN</sequence>
<dbReference type="Proteomes" id="UP000595009">
    <property type="component" value="Chromosome"/>
</dbReference>
<dbReference type="EMBL" id="CP063120">
    <property type="protein sequence ID" value="QOR16887.1"/>
    <property type="molecule type" value="Genomic_DNA"/>
</dbReference>
<proteinExistence type="predicted"/>
<protein>
    <submittedName>
        <fullName evidence="1">Uncharacterized protein</fullName>
    </submittedName>
</protein>
<name>A0A7M1NVA1_HAEPA</name>
<dbReference type="AlphaFoldDB" id="A0A7M1NVA1"/>
<reference evidence="1 2" key="1">
    <citation type="submission" date="2020-10" db="EMBL/GenBank/DDBJ databases">
        <title>Genomic diversity and antimicrobial resistance of Haemophilus colonising the airways of young children with cystic fibrosis.</title>
        <authorList>
            <person name="Watts S.C."/>
            <person name="Judd L.M."/>
            <person name="Carzino R."/>
            <person name="Ranganathan S."/>
            <person name="Holt K.E."/>
        </authorList>
    </citation>
    <scope>NUCLEOTIDE SEQUENCE [LARGE SCALE GENOMIC DNA]</scope>
    <source>
        <strain evidence="1 2">M1C137_2</strain>
    </source>
</reference>
<evidence type="ECO:0000313" key="2">
    <source>
        <dbReference type="Proteomes" id="UP000595009"/>
    </source>
</evidence>